<dbReference type="SUPFAM" id="SSF56672">
    <property type="entry name" value="DNA/RNA polymerases"/>
    <property type="match status" value="1"/>
</dbReference>
<evidence type="ECO:0000256" key="1">
    <source>
        <dbReference type="ARBA" id="ARBA00034120"/>
    </source>
</evidence>
<dbReference type="Proteomes" id="UP000445000">
    <property type="component" value="Unassembled WGS sequence"/>
</dbReference>
<name>A0A829Y9H0_9GAMM</name>
<proteinExistence type="inferred from homology"/>
<evidence type="ECO:0000313" key="4">
    <source>
        <dbReference type="EMBL" id="GFE79242.1"/>
    </source>
</evidence>
<dbReference type="InterPro" id="IPR013597">
    <property type="entry name" value="Mat_intron_G2"/>
</dbReference>
<feature type="region of interest" description="Disordered" evidence="2">
    <location>
        <begin position="23"/>
        <end position="50"/>
    </location>
</feature>
<evidence type="ECO:0000259" key="3">
    <source>
        <dbReference type="PROSITE" id="PS50878"/>
    </source>
</evidence>
<organism evidence="4 5">
    <name type="scientific">Steroidobacter agaridevorans</name>
    <dbReference type="NCBI Taxonomy" id="2695856"/>
    <lineage>
        <taxon>Bacteria</taxon>
        <taxon>Pseudomonadati</taxon>
        <taxon>Pseudomonadota</taxon>
        <taxon>Gammaproteobacteria</taxon>
        <taxon>Steroidobacterales</taxon>
        <taxon>Steroidobacteraceae</taxon>
        <taxon>Steroidobacter</taxon>
    </lineage>
</organism>
<sequence>MDFQSLLRMMLIKMWLHAPVEETDERGRTQRTTQNRDEKRGTPQGSPLSPLLSNIYMRRFVMGWKHLGYERRLGARVVTYADDLVICCKGSAEQALHAMRLIMTRLKLTVNERKTHICRVPEEHFDFLGYTFGRCYSTRNGRAFIGTRPSKKSVQRLLANIGEQTAHNRTWLAAETVVLGINRSLYGWANYFKLGPVGRSYQLIDRYTTTRLRRWLRDKHPSARRWTNEALHRDLGLVRMPLLTRNLPWAKT</sequence>
<feature type="domain" description="Reverse transcriptase" evidence="3">
    <location>
        <begin position="1"/>
        <end position="132"/>
    </location>
</feature>
<evidence type="ECO:0000256" key="2">
    <source>
        <dbReference type="SAM" id="MobiDB-lite"/>
    </source>
</evidence>
<reference evidence="5" key="1">
    <citation type="submission" date="2020-01" db="EMBL/GenBank/DDBJ databases">
        <title>'Steroidobacter agaridevorans' sp. nov., agar-degrading bacteria isolated from rhizosphere soils.</title>
        <authorList>
            <person name="Ikenaga M."/>
            <person name="Kataoka M."/>
            <person name="Murouchi A."/>
            <person name="Katsuragi S."/>
            <person name="Sakai M."/>
        </authorList>
    </citation>
    <scope>NUCLEOTIDE SEQUENCE [LARGE SCALE GENOMIC DNA]</scope>
    <source>
        <strain evidence="5">YU21-B</strain>
    </source>
</reference>
<evidence type="ECO:0000313" key="5">
    <source>
        <dbReference type="Proteomes" id="UP000445000"/>
    </source>
</evidence>
<accession>A0A829Y9H0</accession>
<dbReference type="InterPro" id="IPR043502">
    <property type="entry name" value="DNA/RNA_pol_sf"/>
</dbReference>
<dbReference type="PANTHER" id="PTHR34047:SF8">
    <property type="entry name" value="PROTEIN YKFC"/>
    <property type="match status" value="1"/>
</dbReference>
<comment type="similarity">
    <text evidence="1">Belongs to the bacterial reverse transcriptase family.</text>
</comment>
<comment type="caution">
    <text evidence="4">The sequence shown here is derived from an EMBL/GenBank/DDBJ whole genome shotgun (WGS) entry which is preliminary data.</text>
</comment>
<protein>
    <recommendedName>
        <fullName evidence="3">Reverse transcriptase domain-containing protein</fullName>
    </recommendedName>
</protein>
<dbReference type="PANTHER" id="PTHR34047">
    <property type="entry name" value="NUCLEAR INTRON MATURASE 1, MITOCHONDRIAL-RELATED"/>
    <property type="match status" value="1"/>
</dbReference>
<gene>
    <name evidence="4" type="ORF">GCM10011487_12420</name>
</gene>
<dbReference type="Pfam" id="PF00078">
    <property type="entry name" value="RVT_1"/>
    <property type="match status" value="1"/>
</dbReference>
<dbReference type="PROSITE" id="PS50878">
    <property type="entry name" value="RT_POL"/>
    <property type="match status" value="1"/>
</dbReference>
<dbReference type="CDD" id="cd01651">
    <property type="entry name" value="RT_G2_intron"/>
    <property type="match status" value="1"/>
</dbReference>
<dbReference type="EMBL" id="BLJN01000001">
    <property type="protein sequence ID" value="GFE79242.1"/>
    <property type="molecule type" value="Genomic_DNA"/>
</dbReference>
<dbReference type="InterPro" id="IPR000477">
    <property type="entry name" value="RT_dom"/>
</dbReference>
<dbReference type="Pfam" id="PF08388">
    <property type="entry name" value="GIIM"/>
    <property type="match status" value="1"/>
</dbReference>
<dbReference type="AlphaFoldDB" id="A0A829Y9H0"/>
<dbReference type="InterPro" id="IPR051083">
    <property type="entry name" value="GrpII_Intron_Splice-Mob/Def"/>
</dbReference>
<keyword evidence="5" id="KW-1185">Reference proteome</keyword>